<dbReference type="Pfam" id="PF13416">
    <property type="entry name" value="SBP_bac_8"/>
    <property type="match status" value="1"/>
</dbReference>
<organism evidence="6 7">
    <name type="scientific">Devosia albogilva</name>
    <dbReference type="NCBI Taxonomy" id="429726"/>
    <lineage>
        <taxon>Bacteria</taxon>
        <taxon>Pseudomonadati</taxon>
        <taxon>Pseudomonadota</taxon>
        <taxon>Alphaproteobacteria</taxon>
        <taxon>Hyphomicrobiales</taxon>
        <taxon>Devosiaceae</taxon>
        <taxon>Devosia</taxon>
    </lineage>
</organism>
<keyword evidence="4" id="KW-0574">Periplasm</keyword>
<comment type="similarity">
    <text evidence="1">Belongs to the bacterial solute-binding protein 1 family.</text>
</comment>
<accession>A0ABW5QPH9</accession>
<evidence type="ECO:0000256" key="4">
    <source>
        <dbReference type="ARBA" id="ARBA00022764"/>
    </source>
</evidence>
<evidence type="ECO:0000256" key="1">
    <source>
        <dbReference type="ARBA" id="ARBA00008520"/>
    </source>
</evidence>
<dbReference type="Gene3D" id="3.40.190.10">
    <property type="entry name" value="Periplasmic binding protein-like II"/>
    <property type="match status" value="2"/>
</dbReference>
<dbReference type="PANTHER" id="PTHR30061">
    <property type="entry name" value="MALTOSE-BINDING PERIPLASMIC PROTEIN"/>
    <property type="match status" value="1"/>
</dbReference>
<dbReference type="EMBL" id="JBHUNP010000001">
    <property type="protein sequence ID" value="MFD2649339.1"/>
    <property type="molecule type" value="Genomic_DNA"/>
</dbReference>
<evidence type="ECO:0000256" key="2">
    <source>
        <dbReference type="ARBA" id="ARBA00022448"/>
    </source>
</evidence>
<evidence type="ECO:0000256" key="5">
    <source>
        <dbReference type="SAM" id="SignalP"/>
    </source>
</evidence>
<name>A0ABW5QPH9_9HYPH</name>
<evidence type="ECO:0000256" key="3">
    <source>
        <dbReference type="ARBA" id="ARBA00022729"/>
    </source>
</evidence>
<feature type="chain" id="PRO_5045340419" evidence="5">
    <location>
        <begin position="26"/>
        <end position="440"/>
    </location>
</feature>
<feature type="signal peptide" evidence="5">
    <location>
        <begin position="1"/>
        <end position="25"/>
    </location>
</feature>
<reference evidence="7" key="1">
    <citation type="journal article" date="2019" name="Int. J. Syst. Evol. Microbiol.">
        <title>The Global Catalogue of Microorganisms (GCM) 10K type strain sequencing project: providing services to taxonomists for standard genome sequencing and annotation.</title>
        <authorList>
            <consortium name="The Broad Institute Genomics Platform"/>
            <consortium name="The Broad Institute Genome Sequencing Center for Infectious Disease"/>
            <person name="Wu L."/>
            <person name="Ma J."/>
        </authorList>
    </citation>
    <scope>NUCLEOTIDE SEQUENCE [LARGE SCALE GENOMIC DNA]</scope>
    <source>
        <strain evidence="7">CCM 7427</strain>
    </source>
</reference>
<dbReference type="InterPro" id="IPR006059">
    <property type="entry name" value="SBP"/>
</dbReference>
<keyword evidence="2" id="KW-0813">Transport</keyword>
<comment type="caution">
    <text evidence="6">The sequence shown here is derived from an EMBL/GenBank/DDBJ whole genome shotgun (WGS) entry which is preliminary data.</text>
</comment>
<keyword evidence="3 5" id="KW-0732">Signal</keyword>
<dbReference type="Proteomes" id="UP001597521">
    <property type="component" value="Unassembled WGS sequence"/>
</dbReference>
<evidence type="ECO:0000313" key="7">
    <source>
        <dbReference type="Proteomes" id="UP001597521"/>
    </source>
</evidence>
<dbReference type="PANTHER" id="PTHR30061:SF50">
    <property type="entry name" value="MALTOSE_MALTODEXTRIN-BINDING PERIPLASMIC PROTEIN"/>
    <property type="match status" value="1"/>
</dbReference>
<protein>
    <submittedName>
        <fullName evidence="6">ABC transporter substrate-binding protein</fullName>
    </submittedName>
</protein>
<dbReference type="CDD" id="cd14748">
    <property type="entry name" value="PBP2_UgpB"/>
    <property type="match status" value="1"/>
</dbReference>
<evidence type="ECO:0000313" key="6">
    <source>
        <dbReference type="EMBL" id="MFD2649339.1"/>
    </source>
</evidence>
<gene>
    <name evidence="6" type="ORF">ACFSX5_16255</name>
</gene>
<proteinExistence type="inferred from homology"/>
<dbReference type="RefSeq" id="WP_386834855.1">
    <property type="nucleotide sequence ID" value="NZ_JBHUNP010000001.1"/>
</dbReference>
<dbReference type="SUPFAM" id="SSF53850">
    <property type="entry name" value="Periplasmic binding protein-like II"/>
    <property type="match status" value="1"/>
</dbReference>
<keyword evidence="7" id="KW-1185">Reference proteome</keyword>
<sequence>MKLVHGVAGLLLASTTLGIAAPAGAVDVDFFRFFGDCADEYNGKTDVSAAIGECGIIQAITNKFNAENGQDITVDTQSVEWGPYYDLLSATYSTGNIPDIAVMHRSVLPNFVSRDLVEPLGEDLEAAGVDLADFLPAASEAVTIDGTVYGMPMDLHTKLLHVNMDIMEEAGLVEDGKPVLPTSPEEFLAHAQQVKDRTGKLYFAMESQADSPYPVRLFLSWIWQQGGDVFSGDGTEVTIDTPEAHAAAELLQSIYTGGFNNSAFDGAGAEQAFINGEAAILFNGTWVVNAYDDHAANPESALENYYVAPLPSLFGEDAVWSDTHMWVIPTDPNRSEEEKQAALEFLKFINDHNFDWSRTGHITVRQSVLDSEEFQTLPHRDEYGSTADMARAVPMIQNQRGIQEDMATELSAIWLANGSVDDALSNMQRRVEQAVRRGNR</sequence>